<dbReference type="KEGG" id="vg:26647741"/>
<organism evidence="1 2">
    <name type="scientific">Escherichia phage slur09</name>
    <dbReference type="NCBI Taxonomy" id="1728958"/>
    <lineage>
        <taxon>Viruses</taxon>
        <taxon>Duplodnaviria</taxon>
        <taxon>Heunggongvirae</taxon>
        <taxon>Uroviricota</taxon>
        <taxon>Caudoviricetes</taxon>
        <taxon>Demerecviridae</taxon>
        <taxon>Markadamsvirinae</taxon>
        <taxon>Tequintavirus</taxon>
        <taxon>Tequintavirus slur09</taxon>
    </lineage>
</organism>
<protein>
    <recommendedName>
        <fullName evidence="3">Phage protein</fullName>
    </recommendedName>
</protein>
<keyword evidence="2" id="KW-1185">Reference proteome</keyword>
<evidence type="ECO:0000313" key="1">
    <source>
        <dbReference type="EMBL" id="CUR49018.1"/>
    </source>
</evidence>
<proteinExistence type="predicted"/>
<gene>
    <name evidence="1" type="ORF">SLUR09_00135</name>
</gene>
<dbReference type="EMBL" id="LN887948">
    <property type="protein sequence ID" value="CUR49018.1"/>
    <property type="molecule type" value="Genomic_DNA"/>
</dbReference>
<sequence length="68" mass="7345">MANPEITAQRFMLKGMIAEAGITQEVADFHKQFLDIITLAKETGEKEHGAAIMAISLISLDLAEESGV</sequence>
<accession>A0A0M7REM3</accession>
<evidence type="ECO:0000313" key="2">
    <source>
        <dbReference type="Proteomes" id="UP000202151"/>
    </source>
</evidence>
<dbReference type="Proteomes" id="UP000202151">
    <property type="component" value="Segment"/>
</dbReference>
<dbReference type="GeneID" id="26647741"/>
<dbReference type="RefSeq" id="YP_009202178.1">
    <property type="nucleotide sequence ID" value="NC_028840.1"/>
</dbReference>
<evidence type="ECO:0008006" key="3">
    <source>
        <dbReference type="Google" id="ProtNLM"/>
    </source>
</evidence>
<reference evidence="1 2" key="1">
    <citation type="submission" date="2015-10" db="EMBL/GenBank/DDBJ databases">
        <authorList>
            <person name="Millard A."/>
        </authorList>
    </citation>
    <scope>NUCLEOTIDE SEQUENCE [LARGE SCALE GENOMIC DNA]</scope>
</reference>
<dbReference type="OrthoDB" id="23616at10239"/>
<name>A0A0M7REM3_9CAUD</name>